<proteinExistence type="predicted"/>
<gene>
    <name evidence="1" type="ORF">GCM10022222_16720</name>
</gene>
<keyword evidence="2" id="KW-1185">Reference proteome</keyword>
<dbReference type="EMBL" id="BAAAZN010000003">
    <property type="protein sequence ID" value="GAA3533977.1"/>
    <property type="molecule type" value="Genomic_DNA"/>
</dbReference>
<evidence type="ECO:0000313" key="1">
    <source>
        <dbReference type="EMBL" id="GAA3533977.1"/>
    </source>
</evidence>
<evidence type="ECO:0000313" key="2">
    <source>
        <dbReference type="Proteomes" id="UP001500689"/>
    </source>
</evidence>
<accession>A0ABP6VIY3</accession>
<reference evidence="2" key="1">
    <citation type="journal article" date="2019" name="Int. J. Syst. Evol. Microbiol.">
        <title>The Global Catalogue of Microorganisms (GCM) 10K type strain sequencing project: providing services to taxonomists for standard genome sequencing and annotation.</title>
        <authorList>
            <consortium name="The Broad Institute Genomics Platform"/>
            <consortium name="The Broad Institute Genome Sequencing Center for Infectious Disease"/>
            <person name="Wu L."/>
            <person name="Ma J."/>
        </authorList>
    </citation>
    <scope>NUCLEOTIDE SEQUENCE [LARGE SCALE GENOMIC DNA]</scope>
    <source>
        <strain evidence="2">JCM 16898</strain>
    </source>
</reference>
<dbReference type="Proteomes" id="UP001500689">
    <property type="component" value="Unassembled WGS sequence"/>
</dbReference>
<name>A0ABP6VIY3_9PSEU</name>
<evidence type="ECO:0008006" key="3">
    <source>
        <dbReference type="Google" id="ProtNLM"/>
    </source>
</evidence>
<protein>
    <recommendedName>
        <fullName evidence="3">Transcriptional regulator</fullName>
    </recommendedName>
</protein>
<organism evidence="1 2">
    <name type="scientific">Amycolatopsis ultiminotia</name>
    <dbReference type="NCBI Taxonomy" id="543629"/>
    <lineage>
        <taxon>Bacteria</taxon>
        <taxon>Bacillati</taxon>
        <taxon>Actinomycetota</taxon>
        <taxon>Actinomycetes</taxon>
        <taxon>Pseudonocardiales</taxon>
        <taxon>Pseudonocardiaceae</taxon>
        <taxon>Amycolatopsis</taxon>
    </lineage>
</organism>
<dbReference type="RefSeq" id="WP_344857145.1">
    <property type="nucleotide sequence ID" value="NZ_BAAAZN010000003.1"/>
</dbReference>
<comment type="caution">
    <text evidence="1">The sequence shown here is derived from an EMBL/GenBank/DDBJ whole genome shotgun (WGS) entry which is preliminary data.</text>
</comment>
<sequence length="465" mass="52163">MIKDYGQPPRASATRSLIERRLSEVVSTRGARETQTVDWRGKQIHLEVIDVRVGDLYYNPATHRVRAQRSHDPRLDALVDEDPWSFESQQYLEKLLKVVPADPQRIDPAFTELMQSLREYGQSDPGLVTVEGVLVNGNTRRAALVQLEGPEAKMRVAVLPASCDWVDIRDVELSLQLRKEHRRAYSYINRLLAIDELVAQGTPMPAIAQTFRSTVAACEQDLWVFSAIKSMIERSEHNGQRLPLVAFEEEQEKLKELARKYHRDMATRPDDAETTKEARLTAIALGFSKTDVRWVESDFLSRYLVPKLPDGFIPEDSSPEVQVPGLGMSVKTGSDDAAKARVLTDKVLRAKTESSISASGESAELELVRGLMEEAIELAGRDQKLRKKKQRAPERVLSAVDQLDQCVTDLVMSRADRSLDEEAFNDAVLKLRKTLRLLAAESARTVKDPGEGIGWLRDLMLGPGA</sequence>